<reference evidence="3" key="1">
    <citation type="submission" date="2017-01" db="EMBL/GenBank/DDBJ databases">
        <title>Genome sequence of Rouxiella sp. ERMR1:05.</title>
        <authorList>
            <person name="Kumar R."/>
            <person name="Singh D."/>
            <person name="Kumar S."/>
        </authorList>
    </citation>
    <scope>NUCLEOTIDE SEQUENCE [LARGE SCALE GENOMIC DNA]</scope>
    <source>
        <strain evidence="3">ERMR1:05</strain>
    </source>
</reference>
<evidence type="ECO:0000313" key="3">
    <source>
        <dbReference type="Proteomes" id="UP000239197"/>
    </source>
</evidence>
<evidence type="ECO:0000313" key="2">
    <source>
        <dbReference type="EMBL" id="AVF36223.1"/>
    </source>
</evidence>
<dbReference type="InterPro" id="IPR052534">
    <property type="entry name" value="Extracell_DNA_Util/SecSys_Comp"/>
</dbReference>
<dbReference type="RefSeq" id="WP_104923638.1">
    <property type="nucleotide sequence ID" value="NZ_CP019062.1"/>
</dbReference>
<dbReference type="OrthoDB" id="6455710at2"/>
<feature type="transmembrane region" description="Helical" evidence="1">
    <location>
        <begin position="20"/>
        <end position="44"/>
    </location>
</feature>
<gene>
    <name evidence="2" type="ORF">BV494_15385</name>
</gene>
<protein>
    <submittedName>
        <fullName evidence="2">Fimbrial assembly protein</fullName>
    </submittedName>
</protein>
<dbReference type="KEGG" id="rox:BV494_15385"/>
<sequence>MLQVNFMPWRKLRRQRLLRYWLRVFVCIPAGIVCGVMCVSLFMIQERTLLQLHLSALNYSAQKLSLQQRRVTSARAQLKEITDKRIASQQRRQASLNDFQLLALLSAQIPAEVWLNELTEHQGQLTLKGKGRFYHDILAFSEALAVSPLLRDVHLSNVEQQPDHALSFVLKTRFQSLNAAPVEKVLP</sequence>
<dbReference type="PANTHER" id="PTHR40278:SF1">
    <property type="entry name" value="DNA UTILIZATION PROTEIN HOFN"/>
    <property type="match status" value="1"/>
</dbReference>
<dbReference type="EMBL" id="CP019062">
    <property type="protein sequence ID" value="AVF36223.1"/>
    <property type="molecule type" value="Genomic_DNA"/>
</dbReference>
<proteinExistence type="predicted"/>
<keyword evidence="1" id="KW-0812">Transmembrane</keyword>
<dbReference type="Proteomes" id="UP000239197">
    <property type="component" value="Chromosome"/>
</dbReference>
<keyword evidence="3" id="KW-1185">Reference proteome</keyword>
<keyword evidence="1" id="KW-0472">Membrane</keyword>
<keyword evidence="1" id="KW-1133">Transmembrane helix</keyword>
<dbReference type="PANTHER" id="PTHR40278">
    <property type="entry name" value="DNA UTILIZATION PROTEIN HOFN"/>
    <property type="match status" value="1"/>
</dbReference>
<accession>A0A2L1UTE8</accession>
<name>A0A2L1UTE8_9GAMM</name>
<dbReference type="InterPro" id="IPR007813">
    <property type="entry name" value="PilN"/>
</dbReference>
<dbReference type="Pfam" id="PF05137">
    <property type="entry name" value="PilN"/>
    <property type="match status" value="1"/>
</dbReference>
<evidence type="ECO:0000256" key="1">
    <source>
        <dbReference type="SAM" id="Phobius"/>
    </source>
</evidence>
<organism evidence="2 3">
    <name type="scientific">Rahnella sikkimica</name>
    <dbReference type="NCBI Taxonomy" id="1805933"/>
    <lineage>
        <taxon>Bacteria</taxon>
        <taxon>Pseudomonadati</taxon>
        <taxon>Pseudomonadota</taxon>
        <taxon>Gammaproteobacteria</taxon>
        <taxon>Enterobacterales</taxon>
        <taxon>Yersiniaceae</taxon>
        <taxon>Rahnella</taxon>
    </lineage>
</organism>
<dbReference type="AlphaFoldDB" id="A0A2L1UTE8"/>